<dbReference type="InterPro" id="IPR007324">
    <property type="entry name" value="Sugar-bd_dom_put"/>
</dbReference>
<keyword evidence="3 7" id="KW-0238">DNA-binding</keyword>
<dbReference type="Gene3D" id="3.40.50.1360">
    <property type="match status" value="1"/>
</dbReference>
<accession>A0A255GIN4</accession>
<dbReference type="GO" id="GO:0030246">
    <property type="term" value="F:carbohydrate binding"/>
    <property type="evidence" value="ECO:0007669"/>
    <property type="project" value="InterPro"/>
</dbReference>
<dbReference type="InterPro" id="IPR000835">
    <property type="entry name" value="HTH_MarR-typ"/>
</dbReference>
<evidence type="ECO:0000256" key="3">
    <source>
        <dbReference type="ARBA" id="ARBA00023125"/>
    </source>
</evidence>
<sequence>MSVEISRGEPPRRASALNLEAAYRAARMYYLEDATQAQIAARLNVSRPTVSRLIAEARRAGLVRIEVVPPNATESSELADRLAESLGLQGVRLAPRIRAGHAGHDLRPAVAAVLEELAMAPGEVLLVASGETTYEVSQGPLPPLPGVLLAPTVGGVSEPEAHFQTNEITRAIAQRTGAIPRLLFAPAVPSPALYRTLLEDPDFRATTALWDRARVALVGVGAAPLARGSISAHVPLGSASIRSAAGDVCLNFVDHEGAPVEFEGSDRMIRISPEQLRRIDACIAIAAGENKVRSIRACARAGLFNRLITDVPTAEALLAAR</sequence>
<organism evidence="7 8">
    <name type="scientific">Enemella evansiae</name>
    <dbReference type="NCBI Taxonomy" id="2016499"/>
    <lineage>
        <taxon>Bacteria</taxon>
        <taxon>Bacillati</taxon>
        <taxon>Actinomycetota</taxon>
        <taxon>Actinomycetes</taxon>
        <taxon>Propionibacteriales</taxon>
        <taxon>Propionibacteriaceae</taxon>
        <taxon>Enemella</taxon>
    </lineage>
</organism>
<dbReference type="RefSeq" id="WP_094355219.1">
    <property type="nucleotide sequence ID" value="NZ_NMVK01000001.1"/>
</dbReference>
<dbReference type="GO" id="GO:0003677">
    <property type="term" value="F:DNA binding"/>
    <property type="evidence" value="ECO:0007669"/>
    <property type="project" value="UniProtKB-KW"/>
</dbReference>
<protein>
    <submittedName>
        <fullName evidence="7">DNA-binding transcriptional regulator</fullName>
    </submittedName>
</protein>
<feature type="domain" description="Sugar-binding" evidence="5">
    <location>
        <begin position="72"/>
        <end position="319"/>
    </location>
</feature>
<evidence type="ECO:0000256" key="4">
    <source>
        <dbReference type="ARBA" id="ARBA00023163"/>
    </source>
</evidence>
<dbReference type="Pfam" id="PF12802">
    <property type="entry name" value="MarR_2"/>
    <property type="match status" value="1"/>
</dbReference>
<dbReference type="Proteomes" id="UP000215896">
    <property type="component" value="Unassembled WGS sequence"/>
</dbReference>
<dbReference type="AlphaFoldDB" id="A0A255GIN4"/>
<keyword evidence="4" id="KW-0804">Transcription</keyword>
<dbReference type="InterPro" id="IPR051054">
    <property type="entry name" value="SorC_transcr_regulators"/>
</dbReference>
<name>A0A255GIN4_9ACTN</name>
<dbReference type="Pfam" id="PF04198">
    <property type="entry name" value="Sugar-bind"/>
    <property type="match status" value="1"/>
</dbReference>
<dbReference type="Gene3D" id="1.10.10.10">
    <property type="entry name" value="Winged helix-like DNA-binding domain superfamily/Winged helix DNA-binding domain"/>
    <property type="match status" value="1"/>
</dbReference>
<reference evidence="7 8" key="1">
    <citation type="submission" date="2017-07" db="EMBL/GenBank/DDBJ databases">
        <title>Draft whole genome sequences of clinical Proprionibacteriaceae strains.</title>
        <authorList>
            <person name="Bernier A.-M."/>
            <person name="Bernard K."/>
            <person name="Domingo M.-C."/>
        </authorList>
    </citation>
    <scope>NUCLEOTIDE SEQUENCE [LARGE SCALE GENOMIC DNA]</scope>
    <source>
        <strain evidence="7 8">NML 030167</strain>
    </source>
</reference>
<dbReference type="EMBL" id="NMVO01000014">
    <property type="protein sequence ID" value="OYO12844.1"/>
    <property type="molecule type" value="Genomic_DNA"/>
</dbReference>
<dbReference type="PANTHER" id="PTHR34294:SF1">
    <property type="entry name" value="TRANSCRIPTIONAL REGULATOR LSRR"/>
    <property type="match status" value="1"/>
</dbReference>
<evidence type="ECO:0000259" key="5">
    <source>
        <dbReference type="Pfam" id="PF04198"/>
    </source>
</evidence>
<comment type="similarity">
    <text evidence="1">Belongs to the SorC transcriptional regulatory family.</text>
</comment>
<evidence type="ECO:0000313" key="8">
    <source>
        <dbReference type="Proteomes" id="UP000215896"/>
    </source>
</evidence>
<comment type="caution">
    <text evidence="7">The sequence shown here is derived from an EMBL/GenBank/DDBJ whole genome shotgun (WGS) entry which is preliminary data.</text>
</comment>
<evidence type="ECO:0000256" key="1">
    <source>
        <dbReference type="ARBA" id="ARBA00010466"/>
    </source>
</evidence>
<gene>
    <name evidence="7" type="ORF">CGZ94_13180</name>
</gene>
<evidence type="ECO:0000256" key="2">
    <source>
        <dbReference type="ARBA" id="ARBA00023015"/>
    </source>
</evidence>
<evidence type="ECO:0000259" key="6">
    <source>
        <dbReference type="Pfam" id="PF12802"/>
    </source>
</evidence>
<evidence type="ECO:0000313" key="7">
    <source>
        <dbReference type="EMBL" id="OYO12844.1"/>
    </source>
</evidence>
<dbReference type="PANTHER" id="PTHR34294">
    <property type="entry name" value="TRANSCRIPTIONAL REGULATOR-RELATED"/>
    <property type="match status" value="1"/>
</dbReference>
<dbReference type="OrthoDB" id="186585at2"/>
<dbReference type="InterPro" id="IPR036388">
    <property type="entry name" value="WH-like_DNA-bd_sf"/>
</dbReference>
<proteinExistence type="inferred from homology"/>
<dbReference type="SUPFAM" id="SSF100950">
    <property type="entry name" value="NagB/RpiA/CoA transferase-like"/>
    <property type="match status" value="1"/>
</dbReference>
<keyword evidence="8" id="KW-1185">Reference proteome</keyword>
<dbReference type="GO" id="GO:0003700">
    <property type="term" value="F:DNA-binding transcription factor activity"/>
    <property type="evidence" value="ECO:0007669"/>
    <property type="project" value="InterPro"/>
</dbReference>
<dbReference type="InterPro" id="IPR037171">
    <property type="entry name" value="NagB/RpiA_transferase-like"/>
</dbReference>
<keyword evidence="2" id="KW-0805">Transcription regulation</keyword>
<feature type="domain" description="HTH marR-type" evidence="6">
    <location>
        <begin position="32"/>
        <end position="69"/>
    </location>
</feature>